<sequence length="706" mass="75487">MAERDWSDSPLGPPAGWSPSLKTTVGLMLPASAQIVLFWGEKYCALYNDAYAPTIGDKHPRALGRPASEGWAELWDDLGPLLDSVRETRATFEARDRQFYIERHGYPEDVWFDVSYSAVLDADGSVGGVLCIVNETTQRVLAERRHKTLLALADRLAQTADAQAAKRAAVALLGETLGAARVGYAEVSTDDQNLAVASDWTTPGMSSLGGESRPLESFGPKIIAALRAGETLRLDSLADDMRAAPHADGYASIGVRAMIGVPLVRAGRLTALLYIHEAQPRRWTEHDIALAQAVAARTWDAVERARAEQALHALNATLEARVAERTAALEEAQEALRQSQKLEAMGQLTGGVAHDFNNLLTPIFASLDRLKRQGLGGEREQRLIDGALASAERARDLLQRLLAFARRQPLQPSAVDLASLIANMGALLESVTGPQIRIVTDVEENLACAHGDRNQLEMALLNLAVNARDAMPDGGTLRLSARSASQDQPQPAGLPANAYVRVSVSDTGHGMDEATRARAIEPFFSTKGIGKGTGLGLSMVHGLAAQLGGVLTIASAPGAGSTFELWLPVSRQALALTHAPSVKPAKHAGVALLVDDEPLVRASSADQLTELGYLVIEAGEAEAALALLDDGLCPDVIVTDHLMPGMSGAEFCRRVRARWPGRAVLITSGYAEVEDLAPDLPRLVKPFRHEDLASAVAAVRRLEAMS</sequence>
<evidence type="ECO:0000259" key="14">
    <source>
        <dbReference type="PROSITE" id="PS50110"/>
    </source>
</evidence>
<dbReference type="SMART" id="SM00448">
    <property type="entry name" value="REC"/>
    <property type="match status" value="1"/>
</dbReference>
<dbReference type="Gene3D" id="3.30.450.20">
    <property type="entry name" value="PAS domain"/>
    <property type="match status" value="1"/>
</dbReference>
<feature type="modified residue" description="4-aspartylphosphate" evidence="10">
    <location>
        <position position="640"/>
    </location>
</feature>
<keyword evidence="5" id="KW-0808">Transferase</keyword>
<keyword evidence="7 15" id="KW-0418">Kinase</keyword>
<keyword evidence="9" id="KW-0902">Two-component regulatory system</keyword>
<dbReference type="InterPro" id="IPR004358">
    <property type="entry name" value="Sig_transdc_His_kin-like_C"/>
</dbReference>
<dbReference type="CDD" id="cd00082">
    <property type="entry name" value="HisKA"/>
    <property type="match status" value="1"/>
</dbReference>
<dbReference type="PANTHER" id="PTHR43065:SF46">
    <property type="entry name" value="C4-DICARBOXYLATE TRANSPORT SENSOR PROTEIN DCTB"/>
    <property type="match status" value="1"/>
</dbReference>
<dbReference type="SUPFAM" id="SSF52172">
    <property type="entry name" value="CheY-like"/>
    <property type="match status" value="1"/>
</dbReference>
<feature type="domain" description="Response regulatory" evidence="14">
    <location>
        <begin position="590"/>
        <end position="700"/>
    </location>
</feature>
<keyword evidence="4 10" id="KW-0597">Phosphoprotein</keyword>
<reference evidence="15 16" key="1">
    <citation type="submission" date="2018-04" db="EMBL/GenBank/DDBJ databases">
        <title>The genome sequence of Caulobacter sp. 736.</title>
        <authorList>
            <person name="Gao J."/>
            <person name="Sun J."/>
        </authorList>
    </citation>
    <scope>NUCLEOTIDE SEQUENCE [LARGE SCALE GENOMIC DNA]</scope>
    <source>
        <strain evidence="15 16">736</strain>
    </source>
</reference>
<dbReference type="Gene3D" id="3.40.50.2300">
    <property type="match status" value="1"/>
</dbReference>
<keyword evidence="8" id="KW-0067">ATP-binding</keyword>
<dbReference type="InterPro" id="IPR036097">
    <property type="entry name" value="HisK_dim/P_sf"/>
</dbReference>
<keyword evidence="11" id="KW-0175">Coiled coil</keyword>
<dbReference type="Gene3D" id="3.30.565.10">
    <property type="entry name" value="Histidine kinase-like ATPase, C-terminal domain"/>
    <property type="match status" value="1"/>
</dbReference>
<dbReference type="Gene3D" id="3.30.450.40">
    <property type="match status" value="1"/>
</dbReference>
<evidence type="ECO:0000259" key="13">
    <source>
        <dbReference type="PROSITE" id="PS50109"/>
    </source>
</evidence>
<evidence type="ECO:0000256" key="3">
    <source>
        <dbReference type="ARBA" id="ARBA00012438"/>
    </source>
</evidence>
<dbReference type="AlphaFoldDB" id="A0A2T9JME6"/>
<gene>
    <name evidence="15" type="ORF">DDF65_08235</name>
</gene>
<dbReference type="InterPro" id="IPR001789">
    <property type="entry name" value="Sig_transdc_resp-reg_receiver"/>
</dbReference>
<dbReference type="SUPFAM" id="SSF47384">
    <property type="entry name" value="Homodimeric domain of signal transducing histidine kinase"/>
    <property type="match status" value="1"/>
</dbReference>
<dbReference type="InterPro" id="IPR005467">
    <property type="entry name" value="His_kinase_dom"/>
</dbReference>
<accession>A0A2T9JME6</accession>
<dbReference type="SMART" id="SM00065">
    <property type="entry name" value="GAF"/>
    <property type="match status" value="1"/>
</dbReference>
<dbReference type="Pfam" id="PF02518">
    <property type="entry name" value="HATPase_c"/>
    <property type="match status" value="1"/>
</dbReference>
<evidence type="ECO:0000256" key="8">
    <source>
        <dbReference type="ARBA" id="ARBA00022840"/>
    </source>
</evidence>
<evidence type="ECO:0000256" key="7">
    <source>
        <dbReference type="ARBA" id="ARBA00022777"/>
    </source>
</evidence>
<dbReference type="EC" id="2.7.13.3" evidence="3"/>
<evidence type="ECO:0000313" key="15">
    <source>
        <dbReference type="EMBL" id="PVM84846.1"/>
    </source>
</evidence>
<dbReference type="PROSITE" id="PS50046">
    <property type="entry name" value="PHYTOCHROME_2"/>
    <property type="match status" value="1"/>
</dbReference>
<evidence type="ECO:0000313" key="16">
    <source>
        <dbReference type="Proteomes" id="UP000244913"/>
    </source>
</evidence>
<dbReference type="Pfam" id="PF01590">
    <property type="entry name" value="GAF"/>
    <property type="match status" value="1"/>
</dbReference>
<dbReference type="GO" id="GO:0000155">
    <property type="term" value="F:phosphorelay sensor kinase activity"/>
    <property type="evidence" value="ECO:0007669"/>
    <property type="project" value="InterPro"/>
</dbReference>
<evidence type="ECO:0000256" key="5">
    <source>
        <dbReference type="ARBA" id="ARBA00022679"/>
    </source>
</evidence>
<evidence type="ECO:0000256" key="1">
    <source>
        <dbReference type="ARBA" id="ARBA00000085"/>
    </source>
</evidence>
<keyword evidence="16" id="KW-1185">Reference proteome</keyword>
<dbReference type="SMART" id="SM00387">
    <property type="entry name" value="HATPase_c"/>
    <property type="match status" value="1"/>
</dbReference>
<dbReference type="PROSITE" id="PS50110">
    <property type="entry name" value="RESPONSE_REGULATORY"/>
    <property type="match status" value="1"/>
</dbReference>
<evidence type="ECO:0000259" key="12">
    <source>
        <dbReference type="PROSITE" id="PS50046"/>
    </source>
</evidence>
<protein>
    <recommendedName>
        <fullName evidence="3">histidine kinase</fullName>
        <ecNumber evidence="3">2.7.13.3</ecNumber>
    </recommendedName>
</protein>
<evidence type="ECO:0000256" key="10">
    <source>
        <dbReference type="PROSITE-ProRule" id="PRU00169"/>
    </source>
</evidence>
<dbReference type="SMART" id="SM00388">
    <property type="entry name" value="HisKA"/>
    <property type="match status" value="1"/>
</dbReference>
<comment type="catalytic activity">
    <reaction evidence="1">
        <text>ATP + protein L-histidine = ADP + protein N-phospho-L-histidine.</text>
        <dbReference type="EC" id="2.7.13.3"/>
    </reaction>
</comment>
<dbReference type="InterPro" id="IPR003018">
    <property type="entry name" value="GAF"/>
</dbReference>
<evidence type="ECO:0000256" key="11">
    <source>
        <dbReference type="SAM" id="Coils"/>
    </source>
</evidence>
<evidence type="ECO:0000256" key="4">
    <source>
        <dbReference type="ARBA" id="ARBA00022553"/>
    </source>
</evidence>
<dbReference type="PROSITE" id="PS50109">
    <property type="entry name" value="HIS_KIN"/>
    <property type="match status" value="1"/>
</dbReference>
<dbReference type="Pfam" id="PF00512">
    <property type="entry name" value="HisKA"/>
    <property type="match status" value="1"/>
</dbReference>
<dbReference type="Pfam" id="PF00072">
    <property type="entry name" value="Response_reg"/>
    <property type="match status" value="1"/>
</dbReference>
<dbReference type="Proteomes" id="UP000244913">
    <property type="component" value="Unassembled WGS sequence"/>
</dbReference>
<dbReference type="InterPro" id="IPR003661">
    <property type="entry name" value="HisK_dim/P_dom"/>
</dbReference>
<dbReference type="SUPFAM" id="SSF55781">
    <property type="entry name" value="GAF domain-like"/>
    <property type="match status" value="1"/>
</dbReference>
<evidence type="ECO:0000256" key="9">
    <source>
        <dbReference type="ARBA" id="ARBA00023012"/>
    </source>
</evidence>
<dbReference type="InterPro" id="IPR029016">
    <property type="entry name" value="GAF-like_dom_sf"/>
</dbReference>
<dbReference type="SUPFAM" id="SSF55874">
    <property type="entry name" value="ATPase domain of HSP90 chaperone/DNA topoisomerase II/histidine kinase"/>
    <property type="match status" value="1"/>
</dbReference>
<keyword evidence="6" id="KW-0547">Nucleotide-binding</keyword>
<name>A0A2T9JME6_9CAUL</name>
<comment type="caution">
    <text evidence="15">The sequence shown here is derived from an EMBL/GenBank/DDBJ whole genome shotgun (WGS) entry which is preliminary data.</text>
</comment>
<feature type="domain" description="Phytochrome chromophore attachment site" evidence="12">
    <location>
        <begin position="246"/>
        <end position="297"/>
    </location>
</feature>
<feature type="domain" description="Histidine kinase" evidence="13">
    <location>
        <begin position="351"/>
        <end position="571"/>
    </location>
</feature>
<comment type="similarity">
    <text evidence="2">In the N-terminal section; belongs to the phytochrome family.</text>
</comment>
<dbReference type="PANTHER" id="PTHR43065">
    <property type="entry name" value="SENSOR HISTIDINE KINASE"/>
    <property type="match status" value="1"/>
</dbReference>
<dbReference type="GO" id="GO:0005524">
    <property type="term" value="F:ATP binding"/>
    <property type="evidence" value="ECO:0007669"/>
    <property type="project" value="UniProtKB-KW"/>
</dbReference>
<organism evidence="15 16">
    <name type="scientific">Caulobacter radicis</name>
    <dbReference type="NCBI Taxonomy" id="2172650"/>
    <lineage>
        <taxon>Bacteria</taxon>
        <taxon>Pseudomonadati</taxon>
        <taxon>Pseudomonadota</taxon>
        <taxon>Alphaproteobacteria</taxon>
        <taxon>Caulobacterales</taxon>
        <taxon>Caulobacteraceae</taxon>
        <taxon>Caulobacter</taxon>
    </lineage>
</organism>
<dbReference type="InterPro" id="IPR016132">
    <property type="entry name" value="Phyto_chromo_attachment"/>
</dbReference>
<proteinExistence type="inferred from homology"/>
<dbReference type="InterPro" id="IPR003594">
    <property type="entry name" value="HATPase_dom"/>
</dbReference>
<evidence type="ECO:0000256" key="2">
    <source>
        <dbReference type="ARBA" id="ARBA00006402"/>
    </source>
</evidence>
<dbReference type="Gene3D" id="1.10.287.130">
    <property type="match status" value="1"/>
</dbReference>
<dbReference type="InterPro" id="IPR011006">
    <property type="entry name" value="CheY-like_superfamily"/>
</dbReference>
<dbReference type="EMBL" id="QDKP01000024">
    <property type="protein sequence ID" value="PVM84846.1"/>
    <property type="molecule type" value="Genomic_DNA"/>
</dbReference>
<evidence type="ECO:0000256" key="6">
    <source>
        <dbReference type="ARBA" id="ARBA00022741"/>
    </source>
</evidence>
<dbReference type="PRINTS" id="PR00344">
    <property type="entry name" value="BCTRLSENSOR"/>
</dbReference>
<dbReference type="InterPro" id="IPR036890">
    <property type="entry name" value="HATPase_C_sf"/>
</dbReference>
<feature type="coiled-coil region" evidence="11">
    <location>
        <begin position="315"/>
        <end position="345"/>
    </location>
</feature>